<comment type="caution">
    <text evidence="1">The sequence shown here is derived from an EMBL/GenBank/DDBJ whole genome shotgun (WGS) entry which is preliminary data.</text>
</comment>
<keyword evidence="2" id="KW-1185">Reference proteome</keyword>
<name>A0ABV1G9D1_9FIRM</name>
<organism evidence="1 2">
    <name type="scientific">Faecousia intestinalis</name>
    <dbReference type="NCBI Taxonomy" id="3133167"/>
    <lineage>
        <taxon>Bacteria</taxon>
        <taxon>Bacillati</taxon>
        <taxon>Bacillota</taxon>
        <taxon>Clostridia</taxon>
        <taxon>Eubacteriales</taxon>
        <taxon>Oscillospiraceae</taxon>
        <taxon>Faecousia</taxon>
    </lineage>
</organism>
<accession>A0ABV1G9D1</accession>
<proteinExistence type="predicted"/>
<evidence type="ECO:0000313" key="1">
    <source>
        <dbReference type="EMBL" id="MEQ2512016.1"/>
    </source>
</evidence>
<sequence length="60" mass="6841">MNAPILSFFAAHAPRQALHRGRRRRFFRCPACRAVQIVPAGCGQTKIVCRKCGEIFLRRT</sequence>
<protein>
    <submittedName>
        <fullName evidence="1">Uncharacterized protein</fullName>
    </submittedName>
</protein>
<dbReference type="Proteomes" id="UP001491552">
    <property type="component" value="Unassembled WGS sequence"/>
</dbReference>
<evidence type="ECO:0000313" key="2">
    <source>
        <dbReference type="Proteomes" id="UP001491552"/>
    </source>
</evidence>
<dbReference type="RefSeq" id="WP_349136719.1">
    <property type="nucleotide sequence ID" value="NZ_JBBMFF010000255.1"/>
</dbReference>
<dbReference type="EMBL" id="JBBMFF010000255">
    <property type="protein sequence ID" value="MEQ2512016.1"/>
    <property type="molecule type" value="Genomic_DNA"/>
</dbReference>
<gene>
    <name evidence="1" type="ORF">WMO66_12315</name>
</gene>
<reference evidence="1 2" key="1">
    <citation type="submission" date="2024-03" db="EMBL/GenBank/DDBJ databases">
        <title>Human intestinal bacterial collection.</title>
        <authorList>
            <person name="Pauvert C."/>
            <person name="Hitch T.C.A."/>
            <person name="Clavel T."/>
        </authorList>
    </citation>
    <scope>NUCLEOTIDE SEQUENCE [LARGE SCALE GENOMIC DNA]</scope>
    <source>
        <strain evidence="1 2">CLA-AA-H192</strain>
    </source>
</reference>